<dbReference type="Proteomes" id="UP000541583">
    <property type="component" value="Unassembled WGS sequence"/>
</dbReference>
<comment type="caution">
    <text evidence="1">The sequence shown here is derived from an EMBL/GenBank/DDBJ whole genome shotgun (WGS) entry which is preliminary data.</text>
</comment>
<accession>A0ABR6PN75</accession>
<dbReference type="RefSeq" id="WP_139332353.1">
    <property type="nucleotide sequence ID" value="NZ_FTMG01000011.1"/>
</dbReference>
<gene>
    <name evidence="1" type="ORF">HDF23_003989</name>
</gene>
<evidence type="ECO:0000313" key="1">
    <source>
        <dbReference type="EMBL" id="MBB6111221.1"/>
    </source>
</evidence>
<keyword evidence="2" id="KW-1185">Reference proteome</keyword>
<dbReference type="EMBL" id="JACHCB010000011">
    <property type="protein sequence ID" value="MBB6111221.1"/>
    <property type="molecule type" value="Genomic_DNA"/>
</dbReference>
<proteinExistence type="predicted"/>
<evidence type="ECO:0008006" key="3">
    <source>
        <dbReference type="Google" id="ProtNLM"/>
    </source>
</evidence>
<sequence>MLYNLYRISDAGREKEKITGATKINCLKNFISVFGTEGLFVFADNCSEGTIKQIKELGIEPVLINLGNAGSFRHIVDFALAKFNDNDQVYLVEDDYWHLPASKQALLEGLEIADYVTLYDHSDKYVSFSKKGGNPYVTNNSEKSRVFLSHTCHWKISNSTSMTFATRLSVLKADKEVMWRFTQQNIPEDFGMFLILTRQSPFPLYKAKVFRHLFKLSLKYLFNATLKKRVLITALPGLSTHIENAYLSPHTDWEIIIQKFDENQPK</sequence>
<protein>
    <recommendedName>
        <fullName evidence="3">Glycosyl transferase family 2</fullName>
    </recommendedName>
</protein>
<evidence type="ECO:0000313" key="2">
    <source>
        <dbReference type="Proteomes" id="UP000541583"/>
    </source>
</evidence>
<name>A0ABR6PN75_9SPHI</name>
<reference evidence="1 2" key="1">
    <citation type="submission" date="2020-08" db="EMBL/GenBank/DDBJ databases">
        <title>Genomic Encyclopedia of Type Strains, Phase IV (KMG-V): Genome sequencing to study the core and pangenomes of soil and plant-associated prokaryotes.</title>
        <authorList>
            <person name="Whitman W."/>
        </authorList>
    </citation>
    <scope>NUCLEOTIDE SEQUENCE [LARGE SCALE GENOMIC DNA]</scope>
    <source>
        <strain evidence="1 2">ANJLi2</strain>
    </source>
</reference>
<organism evidence="1 2">
    <name type="scientific">Mucilaginibacter lappiensis</name>
    <dbReference type="NCBI Taxonomy" id="354630"/>
    <lineage>
        <taxon>Bacteria</taxon>
        <taxon>Pseudomonadati</taxon>
        <taxon>Bacteroidota</taxon>
        <taxon>Sphingobacteriia</taxon>
        <taxon>Sphingobacteriales</taxon>
        <taxon>Sphingobacteriaceae</taxon>
        <taxon>Mucilaginibacter</taxon>
    </lineage>
</organism>